<evidence type="ECO:0000313" key="1">
    <source>
        <dbReference type="EMBL" id="KAF6812796.1"/>
    </source>
</evidence>
<gene>
    <name evidence="1" type="ORF">CSOJ01_04952</name>
</gene>
<proteinExistence type="predicted"/>
<sequence>MQDVRPAIMLTNITAEKWEALLPDLFSCQQLQTLSLDNPEGLDGAAAKIIMEKLPALKHLTVIRPELGDAQEMVSFISALKLSQLRSFSYPFYEFQVPVLRAIAGLTGLQGLGLTFNEYPPVDLHDLAPLTNLTSLTLIQNDWTPDEPAAQFKEWARERRETVAAWMISCHNLASLYIFSMPALVPAIADALPHLRLEKLHIYDTKCSMDLWRALRSQRLKYLFLKECGWTEGWHDCLAESCEPVYRVRREHVQAVMDAVLAMPCLRGLRLHTCFNLTTEHLREMVRCVPRLETLSCMVACEKGDQTEPLEILEEFKHLTSLTLLGWTTL</sequence>
<dbReference type="AlphaFoldDB" id="A0A8H6JHM5"/>
<protein>
    <recommendedName>
        <fullName evidence="3">F-box domain-containing protein</fullName>
    </recommendedName>
</protein>
<evidence type="ECO:0000313" key="2">
    <source>
        <dbReference type="Proteomes" id="UP000652219"/>
    </source>
</evidence>
<accession>A0A8H6JHM5</accession>
<dbReference type="Proteomes" id="UP000652219">
    <property type="component" value="Unassembled WGS sequence"/>
</dbReference>
<evidence type="ECO:0008006" key="3">
    <source>
        <dbReference type="Google" id="ProtNLM"/>
    </source>
</evidence>
<name>A0A8H6JHM5_9PEZI</name>
<dbReference type="SUPFAM" id="SSF52047">
    <property type="entry name" value="RNI-like"/>
    <property type="match status" value="1"/>
</dbReference>
<organism evidence="1 2">
    <name type="scientific">Colletotrichum sojae</name>
    <dbReference type="NCBI Taxonomy" id="2175907"/>
    <lineage>
        <taxon>Eukaryota</taxon>
        <taxon>Fungi</taxon>
        <taxon>Dikarya</taxon>
        <taxon>Ascomycota</taxon>
        <taxon>Pezizomycotina</taxon>
        <taxon>Sordariomycetes</taxon>
        <taxon>Hypocreomycetidae</taxon>
        <taxon>Glomerellales</taxon>
        <taxon>Glomerellaceae</taxon>
        <taxon>Colletotrichum</taxon>
        <taxon>Colletotrichum orchidearum species complex</taxon>
    </lineage>
</organism>
<reference evidence="1 2" key="1">
    <citation type="journal article" date="2020" name="Phytopathology">
        <title>Genome Sequence Resources of Colletotrichum truncatum, C. plurivorum, C. musicola, and C. sojae: Four Species Pathogenic to Soybean (Glycine max).</title>
        <authorList>
            <person name="Rogerio F."/>
            <person name="Boufleur T.R."/>
            <person name="Ciampi-Guillardi M."/>
            <person name="Sukno S.A."/>
            <person name="Thon M.R."/>
            <person name="Massola Junior N.S."/>
            <person name="Baroncelli R."/>
        </authorList>
    </citation>
    <scope>NUCLEOTIDE SEQUENCE [LARGE SCALE GENOMIC DNA]</scope>
    <source>
        <strain evidence="1 2">LFN0009</strain>
    </source>
</reference>
<keyword evidence="2" id="KW-1185">Reference proteome</keyword>
<dbReference type="Gene3D" id="3.80.10.10">
    <property type="entry name" value="Ribonuclease Inhibitor"/>
    <property type="match status" value="1"/>
</dbReference>
<comment type="caution">
    <text evidence="1">The sequence shown here is derived from an EMBL/GenBank/DDBJ whole genome shotgun (WGS) entry which is preliminary data.</text>
</comment>
<dbReference type="InterPro" id="IPR032675">
    <property type="entry name" value="LRR_dom_sf"/>
</dbReference>
<dbReference type="EMBL" id="WIGN01000059">
    <property type="protein sequence ID" value="KAF6812796.1"/>
    <property type="molecule type" value="Genomic_DNA"/>
</dbReference>